<dbReference type="PANTHER" id="PTHR33221:SF4">
    <property type="entry name" value="HTH-TYPE TRANSCRIPTIONAL REPRESSOR NSRR"/>
    <property type="match status" value="1"/>
</dbReference>
<dbReference type="SUPFAM" id="SSF46785">
    <property type="entry name" value="Winged helix' DNA-binding domain"/>
    <property type="match status" value="1"/>
</dbReference>
<evidence type="ECO:0000313" key="3">
    <source>
        <dbReference type="Proteomes" id="UP000443582"/>
    </source>
</evidence>
<dbReference type="InterPro" id="IPR000944">
    <property type="entry name" value="Tscrpt_reg_Rrf2"/>
</dbReference>
<dbReference type="InterPro" id="IPR036388">
    <property type="entry name" value="WH-like_DNA-bd_sf"/>
</dbReference>
<dbReference type="InterPro" id="IPR030489">
    <property type="entry name" value="TR_Rrf2-type_CS"/>
</dbReference>
<name>A0ABY0IEX5_9BACT</name>
<gene>
    <name evidence="2" type="ORF">DAY19_13810</name>
</gene>
<reference evidence="3" key="1">
    <citation type="journal article" date="2019" name="Int. J. Syst. Evol. Microbiol.">
        <title>Halobacteriovorax valvorus sp. nov., a novel prokaryotic predator isolated from coastal seawater of China.</title>
        <authorList>
            <person name="Chen M.-X."/>
        </authorList>
    </citation>
    <scope>NUCLEOTIDE SEQUENCE [LARGE SCALE GENOMIC DNA]</scope>
    <source>
        <strain evidence="3">BL9</strain>
    </source>
</reference>
<dbReference type="Pfam" id="PF02082">
    <property type="entry name" value="Rrf2"/>
    <property type="match status" value="1"/>
</dbReference>
<keyword evidence="1" id="KW-0238">DNA-binding</keyword>
<dbReference type="EMBL" id="QDKL01000003">
    <property type="protein sequence ID" value="RZF21050.1"/>
    <property type="molecule type" value="Genomic_DNA"/>
</dbReference>
<dbReference type="Gene3D" id="1.10.10.10">
    <property type="entry name" value="Winged helix-like DNA-binding domain superfamily/Winged helix DNA-binding domain"/>
    <property type="match status" value="1"/>
</dbReference>
<dbReference type="InterPro" id="IPR036390">
    <property type="entry name" value="WH_DNA-bd_sf"/>
</dbReference>
<organism evidence="2 3">
    <name type="scientific">Halobacteriovorax vibrionivorans</name>
    <dbReference type="NCBI Taxonomy" id="2152716"/>
    <lineage>
        <taxon>Bacteria</taxon>
        <taxon>Pseudomonadati</taxon>
        <taxon>Bdellovibrionota</taxon>
        <taxon>Bacteriovoracia</taxon>
        <taxon>Bacteriovoracales</taxon>
        <taxon>Halobacteriovoraceae</taxon>
        <taxon>Halobacteriovorax</taxon>
    </lineage>
</organism>
<comment type="caution">
    <text evidence="2">The sequence shown here is derived from an EMBL/GenBank/DDBJ whole genome shotgun (WGS) entry which is preliminary data.</text>
</comment>
<dbReference type="Proteomes" id="UP000443582">
    <property type="component" value="Unassembled WGS sequence"/>
</dbReference>
<evidence type="ECO:0000256" key="1">
    <source>
        <dbReference type="ARBA" id="ARBA00023125"/>
    </source>
</evidence>
<sequence length="143" mass="16397">MKLTSYTDYSLRVLIFLSLNHERLCTSSEISETYMISRNHLAKIIHQLSRLGLIESYKGASGGIKLAKEPKEINIGLLIKEIESDFNIVDCFIGDRSKSPCRLTPHCKLKSIMNESLSLFIQNLEKYTLEDIVENREELLSLF</sequence>
<evidence type="ECO:0000313" key="2">
    <source>
        <dbReference type="EMBL" id="RZF21050.1"/>
    </source>
</evidence>
<proteinExistence type="predicted"/>
<dbReference type="RefSeq" id="WP_115363468.1">
    <property type="nucleotide sequence ID" value="NZ_QDKL01000003.1"/>
</dbReference>
<dbReference type="PROSITE" id="PS51197">
    <property type="entry name" value="HTH_RRF2_2"/>
    <property type="match status" value="1"/>
</dbReference>
<dbReference type="NCBIfam" id="TIGR00738">
    <property type="entry name" value="rrf2_super"/>
    <property type="match status" value="1"/>
</dbReference>
<dbReference type="PANTHER" id="PTHR33221">
    <property type="entry name" value="WINGED HELIX-TURN-HELIX TRANSCRIPTIONAL REGULATOR, RRF2 FAMILY"/>
    <property type="match status" value="1"/>
</dbReference>
<accession>A0ABY0IEX5</accession>
<protein>
    <submittedName>
        <fullName evidence="2">Rrf2 family transcriptional regulator</fullName>
    </submittedName>
</protein>
<keyword evidence="3" id="KW-1185">Reference proteome</keyword>
<dbReference type="PROSITE" id="PS01332">
    <property type="entry name" value="HTH_RRF2_1"/>
    <property type="match status" value="1"/>
</dbReference>